<dbReference type="Proteomes" id="UP000271974">
    <property type="component" value="Unassembled WGS sequence"/>
</dbReference>
<name>A0A433UEF8_ELYCH</name>
<comment type="caution">
    <text evidence="2">The sequence shown here is derived from an EMBL/GenBank/DDBJ whole genome shotgun (WGS) entry which is preliminary data.</text>
</comment>
<dbReference type="OrthoDB" id="6132992at2759"/>
<dbReference type="Pfam" id="PF22633">
    <property type="entry name" value="F5_F8_type_C_2"/>
    <property type="match status" value="2"/>
</dbReference>
<feature type="chain" id="PRO_5019222182" description="Fucolectin tachylectin-4 pentraxin-1 domain-containing protein" evidence="1">
    <location>
        <begin position="25"/>
        <end position="690"/>
    </location>
</feature>
<dbReference type="SUPFAM" id="SSF49785">
    <property type="entry name" value="Galactose-binding domain-like"/>
    <property type="match status" value="2"/>
</dbReference>
<gene>
    <name evidence="2" type="ORF">EGW08_000058</name>
</gene>
<sequence>MFSVHFITALAALAALAPNSGCRAQTDCTTNGWFGPDCQYQCHCAGSAPCDKVDGSCSSGCHNDWFGPACQYRNLNQIQLNYQTSLSSTYLACGDLRTAAVNDKTLDIKCSTADPVSAVSLFNLGVTGLCSLHISGVEVKTHWSVSGVTLSGSSVTELCSLSISGGRNVALRQVTEQSSRYIIPVAPNTFYARNAVDGTLPSENRASSRTTCTHTNIEQADPGWWVVAISQPVDVTWFLVYNRLDCNQACKERLKSFTLTVRTESSTGPFYIYTDPGGPTQDIYTVVPSPRISFPVTRVSFRTGHSSKILSLCEVFVFGETRCPVGTYGLVCDGQCNCADKASCFVHSGGCPSGCATGFTGESCSGNLNQIQLYYLIAHSSGYQKCADPRTAEVNDKTLDIKCSTADPVSAVYLSGSSVAGLCSLYISGGRNVALKQTAEQPSRWFETSAPDVYYAEYVVDGTLPSDAVADRYTCSRTADNTADPGWWRVTFSQPVDVTWFLIYNRADCNQACKDRLKSFTLTVRPESSTDTPYSYTDPGGPTQDIYTVVPSPRISFPVKQVRFETGHDTNVLSLCEVFVFGGKSYKTNLPDCSPGRYGAGCVETCSVHCAGSADCNQACKDRLKSFTLTDRAESSTDTSYNYTDPGGPTQDIYTVVPSPRISFPVTRVSFRTGHYSNILSLCEVFVFGG</sequence>
<dbReference type="InterPro" id="IPR051941">
    <property type="entry name" value="BG_Antigen-Binding_Lectin"/>
</dbReference>
<evidence type="ECO:0000256" key="1">
    <source>
        <dbReference type="SAM" id="SignalP"/>
    </source>
</evidence>
<evidence type="ECO:0000313" key="2">
    <source>
        <dbReference type="EMBL" id="RUS92205.1"/>
    </source>
</evidence>
<dbReference type="AlphaFoldDB" id="A0A433UEF8"/>
<keyword evidence="3" id="KW-1185">Reference proteome</keyword>
<protein>
    <recommendedName>
        <fullName evidence="4">Fucolectin tachylectin-4 pentraxin-1 domain-containing protein</fullName>
    </recommendedName>
</protein>
<evidence type="ECO:0000313" key="3">
    <source>
        <dbReference type="Proteomes" id="UP000271974"/>
    </source>
</evidence>
<accession>A0A433UEF8</accession>
<dbReference type="PANTHER" id="PTHR45713:SF6">
    <property type="entry name" value="F5_8 TYPE C DOMAIN-CONTAINING PROTEIN"/>
    <property type="match status" value="1"/>
</dbReference>
<dbReference type="PANTHER" id="PTHR45713">
    <property type="entry name" value="FTP DOMAIN-CONTAINING PROTEIN"/>
    <property type="match status" value="1"/>
</dbReference>
<proteinExistence type="predicted"/>
<dbReference type="Gene3D" id="2.170.300.10">
    <property type="entry name" value="Tie2 ligand-binding domain superfamily"/>
    <property type="match status" value="1"/>
</dbReference>
<organism evidence="2 3">
    <name type="scientific">Elysia chlorotica</name>
    <name type="common">Eastern emerald elysia</name>
    <name type="synonym">Sea slug</name>
    <dbReference type="NCBI Taxonomy" id="188477"/>
    <lineage>
        <taxon>Eukaryota</taxon>
        <taxon>Metazoa</taxon>
        <taxon>Spiralia</taxon>
        <taxon>Lophotrochozoa</taxon>
        <taxon>Mollusca</taxon>
        <taxon>Gastropoda</taxon>
        <taxon>Heterobranchia</taxon>
        <taxon>Euthyneura</taxon>
        <taxon>Panpulmonata</taxon>
        <taxon>Sacoglossa</taxon>
        <taxon>Placobranchoidea</taxon>
        <taxon>Plakobranchidae</taxon>
        <taxon>Elysia</taxon>
    </lineage>
</organism>
<dbReference type="Gene3D" id="2.60.120.260">
    <property type="entry name" value="Galactose-binding domain-like"/>
    <property type="match status" value="2"/>
</dbReference>
<keyword evidence="1" id="KW-0732">Signal</keyword>
<dbReference type="InterPro" id="IPR008979">
    <property type="entry name" value="Galactose-bd-like_sf"/>
</dbReference>
<dbReference type="EMBL" id="RQTK01000001">
    <property type="protein sequence ID" value="RUS92205.1"/>
    <property type="molecule type" value="Genomic_DNA"/>
</dbReference>
<feature type="signal peptide" evidence="1">
    <location>
        <begin position="1"/>
        <end position="24"/>
    </location>
</feature>
<evidence type="ECO:0008006" key="4">
    <source>
        <dbReference type="Google" id="ProtNLM"/>
    </source>
</evidence>
<reference evidence="2 3" key="1">
    <citation type="submission" date="2019-01" db="EMBL/GenBank/DDBJ databases">
        <title>A draft genome assembly of the solar-powered sea slug Elysia chlorotica.</title>
        <authorList>
            <person name="Cai H."/>
            <person name="Li Q."/>
            <person name="Fang X."/>
            <person name="Li J."/>
            <person name="Curtis N.E."/>
            <person name="Altenburger A."/>
            <person name="Shibata T."/>
            <person name="Feng M."/>
            <person name="Maeda T."/>
            <person name="Schwartz J.A."/>
            <person name="Shigenobu S."/>
            <person name="Lundholm N."/>
            <person name="Nishiyama T."/>
            <person name="Yang H."/>
            <person name="Hasebe M."/>
            <person name="Li S."/>
            <person name="Pierce S.K."/>
            <person name="Wang J."/>
        </authorList>
    </citation>
    <scope>NUCLEOTIDE SEQUENCE [LARGE SCALE GENOMIC DNA]</scope>
    <source>
        <strain evidence="2">EC2010</strain>
        <tissue evidence="2">Whole organism of an adult</tissue>
    </source>
</reference>